<protein>
    <recommendedName>
        <fullName evidence="2">Amidohydrolase-related domain-containing protein</fullName>
    </recommendedName>
</protein>
<dbReference type="SUPFAM" id="SSF51338">
    <property type="entry name" value="Composite domain of metallo-dependent hydrolases"/>
    <property type="match status" value="1"/>
</dbReference>
<evidence type="ECO:0000313" key="3">
    <source>
        <dbReference type="EMBL" id="GIN22060.1"/>
    </source>
</evidence>
<gene>
    <name evidence="3" type="ORF">J1TS3_31940</name>
</gene>
<keyword evidence="4" id="KW-1185">Reference proteome</keyword>
<dbReference type="Gene3D" id="2.30.40.10">
    <property type="entry name" value="Urease, subunit C, domain 1"/>
    <property type="match status" value="1"/>
</dbReference>
<dbReference type="InterPro" id="IPR006680">
    <property type="entry name" value="Amidohydro-rel"/>
</dbReference>
<dbReference type="Gene3D" id="3.20.20.140">
    <property type="entry name" value="Metal-dependent hydrolases"/>
    <property type="match status" value="1"/>
</dbReference>
<accession>A0ABQ4K8M5</accession>
<name>A0ABQ4K8M5_9BACI</name>
<dbReference type="InterPro" id="IPR011059">
    <property type="entry name" value="Metal-dep_hydrolase_composite"/>
</dbReference>
<evidence type="ECO:0000259" key="2">
    <source>
        <dbReference type="Pfam" id="PF01979"/>
    </source>
</evidence>
<dbReference type="PANTHER" id="PTHR11647:SF1">
    <property type="entry name" value="COLLAPSIN RESPONSE MEDIATOR PROTEIN"/>
    <property type="match status" value="1"/>
</dbReference>
<dbReference type="InterPro" id="IPR050378">
    <property type="entry name" value="Metallo-dep_Hydrolases_sf"/>
</dbReference>
<evidence type="ECO:0000313" key="4">
    <source>
        <dbReference type="Proteomes" id="UP000680279"/>
    </source>
</evidence>
<dbReference type="RefSeq" id="WP_249412714.1">
    <property type="nucleotide sequence ID" value="NZ_BOQT01000013.1"/>
</dbReference>
<sequence>MSVLIKNGTIITAVDEYKADIYIEGERISAIGENLSMKAEKVIDAAGKFVLPGGVDQHVHYSFDYKGEKVRGFETTNAAIAGGTTTVIEFVNQEPGKGIAETIEEYDRIEAAPQAMADYSFHGVICDPSDKVFEEIKSLPDKGISTVKLFMAYKGLPFHSNDESIFKALKASKDAGVTVMVHAENADVIDVLQNECLGKGQTEPYYHAVSRPVSRSGSHAKGHSLGEFGRSANLYCSCNGEKGYGIN</sequence>
<proteinExistence type="predicted"/>
<organism evidence="3 4">
    <name type="scientific">Siminovitchia fordii</name>
    <dbReference type="NCBI Taxonomy" id="254759"/>
    <lineage>
        <taxon>Bacteria</taxon>
        <taxon>Bacillati</taxon>
        <taxon>Bacillota</taxon>
        <taxon>Bacilli</taxon>
        <taxon>Bacillales</taxon>
        <taxon>Bacillaceae</taxon>
        <taxon>Siminovitchia</taxon>
    </lineage>
</organism>
<dbReference type="EMBL" id="BOQT01000013">
    <property type="protein sequence ID" value="GIN22060.1"/>
    <property type="molecule type" value="Genomic_DNA"/>
</dbReference>
<reference evidence="3 4" key="1">
    <citation type="submission" date="2021-03" db="EMBL/GenBank/DDBJ databases">
        <title>Antimicrobial resistance genes in bacteria isolated from Japanese honey, and their potential for conferring macrolide and lincosamide resistance in the American foulbrood pathogen Paenibacillus larvae.</title>
        <authorList>
            <person name="Okamoto M."/>
            <person name="Kumagai M."/>
            <person name="Kanamori H."/>
            <person name="Takamatsu D."/>
        </authorList>
    </citation>
    <scope>NUCLEOTIDE SEQUENCE [LARGE SCALE GENOMIC DNA]</scope>
    <source>
        <strain evidence="3 4">J1TS3</strain>
    </source>
</reference>
<dbReference type="Proteomes" id="UP000680279">
    <property type="component" value="Unassembled WGS sequence"/>
</dbReference>
<dbReference type="InterPro" id="IPR032466">
    <property type="entry name" value="Metal_Hydrolase"/>
</dbReference>
<comment type="caution">
    <text evidence="3">The sequence shown here is derived from an EMBL/GenBank/DDBJ whole genome shotgun (WGS) entry which is preliminary data.</text>
</comment>
<dbReference type="SUPFAM" id="SSF51556">
    <property type="entry name" value="Metallo-dependent hydrolases"/>
    <property type="match status" value="1"/>
</dbReference>
<feature type="domain" description="Amidohydrolase-related" evidence="2">
    <location>
        <begin position="49"/>
        <end position="186"/>
    </location>
</feature>
<dbReference type="PANTHER" id="PTHR11647">
    <property type="entry name" value="HYDRANTOINASE/DIHYDROPYRIMIDINASE FAMILY MEMBER"/>
    <property type="match status" value="1"/>
</dbReference>
<dbReference type="Pfam" id="PF01979">
    <property type="entry name" value="Amidohydro_1"/>
    <property type="match status" value="1"/>
</dbReference>
<evidence type="ECO:0000256" key="1">
    <source>
        <dbReference type="ARBA" id="ARBA00001947"/>
    </source>
</evidence>
<comment type="cofactor">
    <cofactor evidence="1">
        <name>Zn(2+)</name>
        <dbReference type="ChEBI" id="CHEBI:29105"/>
    </cofactor>
</comment>